<proteinExistence type="predicted"/>
<dbReference type="InterPro" id="IPR010064">
    <property type="entry name" value="HK97-gp10_tail"/>
</dbReference>
<name>A0A2T0APH1_9CLOT</name>
<dbReference type="EMBL" id="PVXN01000053">
    <property type="protein sequence ID" value="PRR70917.1"/>
    <property type="molecule type" value="Genomic_DNA"/>
</dbReference>
<dbReference type="AlphaFoldDB" id="A0A2T0APH1"/>
<protein>
    <submittedName>
        <fullName evidence="1">Uncharacterized protein</fullName>
    </submittedName>
</protein>
<dbReference type="Pfam" id="PF04883">
    <property type="entry name" value="HK97-gp10_like"/>
    <property type="match status" value="1"/>
</dbReference>
<dbReference type="OrthoDB" id="1850874at2"/>
<organism evidence="1 2">
    <name type="scientific">Clostridium thermopalmarium DSM 5974</name>
    <dbReference type="NCBI Taxonomy" id="1121340"/>
    <lineage>
        <taxon>Bacteria</taxon>
        <taxon>Bacillati</taxon>
        <taxon>Bacillota</taxon>
        <taxon>Clostridia</taxon>
        <taxon>Eubacteriales</taxon>
        <taxon>Clostridiaceae</taxon>
        <taxon>Clostridium</taxon>
    </lineage>
</organism>
<gene>
    <name evidence="1" type="ORF">CPAL_20070</name>
</gene>
<dbReference type="Proteomes" id="UP000239614">
    <property type="component" value="Unassembled WGS sequence"/>
</dbReference>
<sequence>MFEIDGLDEWIAKLERIKVEFPEEIEAEILKLANKLLRKVKQRTPVGDTGELRRNWEIGDIVREGNGWYIEVFNNTEYAPHVEFGHRTRLGVTSNPEHYKARGVIAYVPGVHMLKISVEELNAQLPGELKRWINRVLGE</sequence>
<keyword evidence="2" id="KW-1185">Reference proteome</keyword>
<reference evidence="1 2" key="1">
    <citation type="submission" date="2018-03" db="EMBL/GenBank/DDBJ databases">
        <title>Genome sequence of Clostridium thermopalmarium DSM 5974.</title>
        <authorList>
            <person name="Poehlein A."/>
            <person name="Daniel R."/>
        </authorList>
    </citation>
    <scope>NUCLEOTIDE SEQUENCE [LARGE SCALE GENOMIC DNA]</scope>
    <source>
        <strain evidence="1 2">DSM 5974</strain>
    </source>
</reference>
<accession>A0A2T0APH1</accession>
<evidence type="ECO:0000313" key="1">
    <source>
        <dbReference type="EMBL" id="PRR70917.1"/>
    </source>
</evidence>
<comment type="caution">
    <text evidence="1">The sequence shown here is derived from an EMBL/GenBank/DDBJ whole genome shotgun (WGS) entry which is preliminary data.</text>
</comment>
<evidence type="ECO:0000313" key="2">
    <source>
        <dbReference type="Proteomes" id="UP000239614"/>
    </source>
</evidence>
<dbReference type="RefSeq" id="WP_106024543.1">
    <property type="nucleotide sequence ID" value="NZ_PVXN01000053.1"/>
</dbReference>